<dbReference type="EMBL" id="NOXT01000078">
    <property type="protein sequence ID" value="OYQ33046.1"/>
    <property type="molecule type" value="Genomic_DNA"/>
</dbReference>
<dbReference type="Proteomes" id="UP000216991">
    <property type="component" value="Unassembled WGS sequence"/>
</dbReference>
<keyword evidence="2" id="KW-1185">Reference proteome</keyword>
<gene>
    <name evidence="1" type="ORF">CHU93_03355</name>
</gene>
<sequence length="77" mass="8636">MLELLRSGAHEFALAGAPDLRVVANRSNDGAWDLAIVGRNGQRVPPTTLPHWEVERPRAAPQRKRSWWQSLLDPDAN</sequence>
<dbReference type="AlphaFoldDB" id="A0A255YUX5"/>
<evidence type="ECO:0000313" key="1">
    <source>
        <dbReference type="EMBL" id="OYQ33046.1"/>
    </source>
</evidence>
<reference evidence="1 2" key="1">
    <citation type="submission" date="2017-07" db="EMBL/GenBank/DDBJ databases">
        <title>Sandarakinorhabdus cyanobacteriorum sp. nov., a novel bacterium isolated from cyanobacterial aggregates in a eutrophic lake.</title>
        <authorList>
            <person name="Cai H."/>
        </authorList>
    </citation>
    <scope>NUCLEOTIDE SEQUENCE [LARGE SCALE GENOMIC DNA]</scope>
    <source>
        <strain evidence="1 2">TH057</strain>
    </source>
</reference>
<protein>
    <submittedName>
        <fullName evidence="1">Uncharacterized protein</fullName>
    </submittedName>
</protein>
<proteinExistence type="predicted"/>
<name>A0A255YUX5_9SPHN</name>
<evidence type="ECO:0000313" key="2">
    <source>
        <dbReference type="Proteomes" id="UP000216991"/>
    </source>
</evidence>
<accession>A0A255YUX5</accession>
<organism evidence="1 2">
    <name type="scientific">Sandarakinorhabdus cyanobacteriorum</name>
    <dbReference type="NCBI Taxonomy" id="1981098"/>
    <lineage>
        <taxon>Bacteria</taxon>
        <taxon>Pseudomonadati</taxon>
        <taxon>Pseudomonadota</taxon>
        <taxon>Alphaproteobacteria</taxon>
        <taxon>Sphingomonadales</taxon>
        <taxon>Sphingosinicellaceae</taxon>
        <taxon>Sandarakinorhabdus</taxon>
    </lineage>
</organism>
<comment type="caution">
    <text evidence="1">The sequence shown here is derived from an EMBL/GenBank/DDBJ whole genome shotgun (WGS) entry which is preliminary data.</text>
</comment>